<evidence type="ECO:0000256" key="3">
    <source>
        <dbReference type="ARBA" id="ARBA00022605"/>
    </source>
</evidence>
<evidence type="ECO:0000313" key="9">
    <source>
        <dbReference type="EMBL" id="SVA79667.1"/>
    </source>
</evidence>
<evidence type="ECO:0000256" key="6">
    <source>
        <dbReference type="ARBA" id="ARBA00023102"/>
    </source>
</evidence>
<evidence type="ECO:0000256" key="1">
    <source>
        <dbReference type="ARBA" id="ARBA00001933"/>
    </source>
</evidence>
<feature type="domain" description="Aminotransferase class I/classII large" evidence="8">
    <location>
        <begin position="23"/>
        <end position="295"/>
    </location>
</feature>
<dbReference type="Pfam" id="PF00155">
    <property type="entry name" value="Aminotran_1_2"/>
    <property type="match status" value="1"/>
</dbReference>
<feature type="non-terminal residue" evidence="9">
    <location>
        <position position="297"/>
    </location>
</feature>
<comment type="cofactor">
    <cofactor evidence="1">
        <name>pyridoxal 5'-phosphate</name>
        <dbReference type="ChEBI" id="CHEBI:597326"/>
    </cofactor>
</comment>
<dbReference type="GO" id="GO:0030170">
    <property type="term" value="F:pyridoxal phosphate binding"/>
    <property type="evidence" value="ECO:0007669"/>
    <property type="project" value="InterPro"/>
</dbReference>
<evidence type="ECO:0000256" key="2">
    <source>
        <dbReference type="ARBA" id="ARBA00022576"/>
    </source>
</evidence>
<dbReference type="GO" id="GO:0004400">
    <property type="term" value="F:histidinol-phosphate transaminase activity"/>
    <property type="evidence" value="ECO:0007669"/>
    <property type="project" value="InterPro"/>
</dbReference>
<organism evidence="9">
    <name type="scientific">marine metagenome</name>
    <dbReference type="NCBI Taxonomy" id="408172"/>
    <lineage>
        <taxon>unclassified sequences</taxon>
        <taxon>metagenomes</taxon>
        <taxon>ecological metagenomes</taxon>
    </lineage>
</organism>
<accession>A0A381YT48</accession>
<dbReference type="InterPro" id="IPR015422">
    <property type="entry name" value="PyrdxlP-dep_Trfase_small"/>
</dbReference>
<keyword evidence="5" id="KW-0663">Pyridoxal phosphate</keyword>
<dbReference type="PANTHER" id="PTHR42885">
    <property type="entry name" value="HISTIDINOL-PHOSPHATE AMINOTRANSFERASE-RELATED"/>
    <property type="match status" value="1"/>
</dbReference>
<dbReference type="SUPFAM" id="SSF53383">
    <property type="entry name" value="PLP-dependent transferases"/>
    <property type="match status" value="1"/>
</dbReference>
<reference evidence="9" key="1">
    <citation type="submission" date="2018-05" db="EMBL/GenBank/DDBJ databases">
        <authorList>
            <person name="Lanie J.A."/>
            <person name="Ng W.-L."/>
            <person name="Kazmierczak K.M."/>
            <person name="Andrzejewski T.M."/>
            <person name="Davidsen T.M."/>
            <person name="Wayne K.J."/>
            <person name="Tettelin H."/>
            <person name="Glass J.I."/>
            <person name="Rusch D."/>
            <person name="Podicherti R."/>
            <person name="Tsui H.-C.T."/>
            <person name="Winkler M.E."/>
        </authorList>
    </citation>
    <scope>NUCLEOTIDE SEQUENCE</scope>
</reference>
<evidence type="ECO:0000256" key="4">
    <source>
        <dbReference type="ARBA" id="ARBA00022679"/>
    </source>
</evidence>
<dbReference type="GO" id="GO:0000105">
    <property type="term" value="P:L-histidine biosynthetic process"/>
    <property type="evidence" value="ECO:0007669"/>
    <property type="project" value="UniProtKB-KW"/>
</dbReference>
<dbReference type="InterPro" id="IPR004839">
    <property type="entry name" value="Aminotransferase_I/II_large"/>
</dbReference>
<dbReference type="PANTHER" id="PTHR42885:SF2">
    <property type="entry name" value="HISTIDINOL-PHOSPHATE AMINOTRANSFERASE"/>
    <property type="match status" value="1"/>
</dbReference>
<comment type="pathway">
    <text evidence="7">Amino-acid biosynthesis.</text>
</comment>
<name>A0A381YT48_9ZZZZ</name>
<keyword evidence="3" id="KW-0028">Amino-acid biosynthesis</keyword>
<evidence type="ECO:0000256" key="7">
    <source>
        <dbReference type="ARBA" id="ARBA00029440"/>
    </source>
</evidence>
<evidence type="ECO:0000256" key="5">
    <source>
        <dbReference type="ARBA" id="ARBA00022898"/>
    </source>
</evidence>
<keyword evidence="4" id="KW-0808">Transferase</keyword>
<keyword evidence="6" id="KW-0368">Histidine biosynthesis</keyword>
<dbReference type="InterPro" id="IPR015421">
    <property type="entry name" value="PyrdxlP-dep_Trfase_major"/>
</dbReference>
<dbReference type="InterPro" id="IPR015424">
    <property type="entry name" value="PyrdxlP-dep_Trfase"/>
</dbReference>
<dbReference type="Gene3D" id="3.90.1150.10">
    <property type="entry name" value="Aspartate Aminotransferase, domain 1"/>
    <property type="match status" value="1"/>
</dbReference>
<dbReference type="AlphaFoldDB" id="A0A381YT48"/>
<dbReference type="CDD" id="cd00609">
    <property type="entry name" value="AAT_like"/>
    <property type="match status" value="1"/>
</dbReference>
<dbReference type="EMBL" id="UINC01018888">
    <property type="protein sequence ID" value="SVA79667.1"/>
    <property type="molecule type" value="Genomic_DNA"/>
</dbReference>
<dbReference type="Gene3D" id="3.40.640.10">
    <property type="entry name" value="Type I PLP-dependent aspartate aminotransferase-like (Major domain)"/>
    <property type="match status" value="1"/>
</dbReference>
<evidence type="ECO:0000259" key="8">
    <source>
        <dbReference type="Pfam" id="PF00155"/>
    </source>
</evidence>
<sequence length="297" mass="33388">MKLIQGNVLSLKPYHVESTDCEIKLHANENPFPPSKELLELFSTSFQKLQLNRYPDPDSRALKDSIADRLGIETKHLVIGNGSDEIILFLLQVFCREGDTIAFPDPTFAMYSIIAQSLGIKSVRISLDSHWDFSADVILQSAEENNSKIIFLSYPNNPTGNCFSDTQVQKVIESFQGIVVIDEAYHDFSRKSFVNQIEEHNNLVVLRSLSKIGLAALRVGFGVADPLVISEINKVRLPYNSNTISQAFAEHLITNFEAVQEQIDSIVDERHRLLGELQKIESVTAFPSDSNFILFKT</sequence>
<protein>
    <recommendedName>
        <fullName evidence="8">Aminotransferase class I/classII large domain-containing protein</fullName>
    </recommendedName>
</protein>
<keyword evidence="2" id="KW-0032">Aminotransferase</keyword>
<dbReference type="NCBIfam" id="TIGR01141">
    <property type="entry name" value="hisC"/>
    <property type="match status" value="1"/>
</dbReference>
<proteinExistence type="predicted"/>
<gene>
    <name evidence="9" type="ORF">METZ01_LOCUS132521</name>
</gene>
<dbReference type="InterPro" id="IPR005861">
    <property type="entry name" value="HisP_aminotrans"/>
</dbReference>